<keyword evidence="1" id="KW-0472">Membrane</keyword>
<dbReference type="InterPro" id="IPR005693">
    <property type="entry name" value="Mce"/>
</dbReference>
<comment type="caution">
    <text evidence="4">The sequence shown here is derived from an EMBL/GenBank/DDBJ whole genome shotgun (WGS) entry which is preliminary data.</text>
</comment>
<organism evidence="4 5">
    <name type="scientific">Dietzia natronolimnaea</name>
    <dbReference type="NCBI Taxonomy" id="161920"/>
    <lineage>
        <taxon>Bacteria</taxon>
        <taxon>Bacillati</taxon>
        <taxon>Actinomycetota</taxon>
        <taxon>Actinomycetes</taxon>
        <taxon>Mycobacteriales</taxon>
        <taxon>Dietziaceae</taxon>
        <taxon>Dietzia</taxon>
    </lineage>
</organism>
<dbReference type="Proteomes" id="UP000218810">
    <property type="component" value="Unassembled WGS sequence"/>
</dbReference>
<dbReference type="OrthoDB" id="338143at2"/>
<evidence type="ECO:0000313" key="5">
    <source>
        <dbReference type="Proteomes" id="UP000218810"/>
    </source>
</evidence>
<sequence length="351" mass="37858">MTPGRSSARSARATLIKLSIFTTVMALILAGLVMVFSEFRTGDTERYNAVFADVSGLESGDKVRIAGVEVGRVHRIGLEDGNIAAVQFSVAGNQIVHQSTEAMVRYENLTGDRYMELKRGEGDQSALDPGGTLPISQTSPALDLDALLGGFRPLFRALDPGQVNQLSESIVKVFQGEAGTVQDLLASTASLTQTLADRDQLIGDVIANLNGVLTTVSDNQENVDSIVDDLQQLVSGLAANSEPIGESVSRLNDASANMTTLLADVRPALKEDIAQLDRVATLINEDEPFVENVMNRLPSDFEKMSRLGVYGSFFQFYLCGVIVQLTNPATGRSVYLPQYEQTTGRCSFPDE</sequence>
<keyword evidence="5" id="KW-1185">Reference proteome</keyword>
<dbReference type="InterPro" id="IPR052336">
    <property type="entry name" value="MlaD_Phospholipid_Transporter"/>
</dbReference>
<evidence type="ECO:0000259" key="3">
    <source>
        <dbReference type="Pfam" id="PF11887"/>
    </source>
</evidence>
<dbReference type="Pfam" id="PF02470">
    <property type="entry name" value="MlaD"/>
    <property type="match status" value="1"/>
</dbReference>
<keyword evidence="1" id="KW-0812">Transmembrane</keyword>
<feature type="domain" description="Mce/MlaD" evidence="2">
    <location>
        <begin position="44"/>
        <end position="120"/>
    </location>
</feature>
<dbReference type="Pfam" id="PF11887">
    <property type="entry name" value="Mce4_CUP1"/>
    <property type="match status" value="1"/>
</dbReference>
<feature type="domain" description="Mammalian cell entry C-terminal" evidence="3">
    <location>
        <begin position="125"/>
        <end position="321"/>
    </location>
</feature>
<dbReference type="EMBL" id="NTGA01000023">
    <property type="protein sequence ID" value="PAY22511.1"/>
    <property type="molecule type" value="Genomic_DNA"/>
</dbReference>
<dbReference type="InterPro" id="IPR024516">
    <property type="entry name" value="Mce_C"/>
</dbReference>
<accession>A0A2A2WMV9</accession>
<dbReference type="GO" id="GO:0005576">
    <property type="term" value="C:extracellular region"/>
    <property type="evidence" value="ECO:0007669"/>
    <property type="project" value="TreeGrafter"/>
</dbReference>
<keyword evidence="1" id="KW-1133">Transmembrane helix</keyword>
<dbReference type="AlphaFoldDB" id="A0A2A2WMV9"/>
<feature type="transmembrane region" description="Helical" evidence="1">
    <location>
        <begin position="15"/>
        <end position="36"/>
    </location>
</feature>
<name>A0A2A2WMV9_9ACTN</name>
<dbReference type="PANTHER" id="PTHR33371">
    <property type="entry name" value="INTERMEMBRANE PHOSPHOLIPID TRANSPORT SYSTEM BINDING PROTEIN MLAD-RELATED"/>
    <property type="match status" value="1"/>
</dbReference>
<evidence type="ECO:0000313" key="4">
    <source>
        <dbReference type="EMBL" id="PAY22511.1"/>
    </source>
</evidence>
<dbReference type="PANTHER" id="PTHR33371:SF17">
    <property type="entry name" value="MCE-FAMILY PROTEIN MCE1B"/>
    <property type="match status" value="1"/>
</dbReference>
<dbReference type="GO" id="GO:0051701">
    <property type="term" value="P:biological process involved in interaction with host"/>
    <property type="evidence" value="ECO:0007669"/>
    <property type="project" value="TreeGrafter"/>
</dbReference>
<dbReference type="RefSeq" id="WP_095718863.1">
    <property type="nucleotide sequence ID" value="NZ_NTGA01000023.1"/>
</dbReference>
<dbReference type="InterPro" id="IPR003399">
    <property type="entry name" value="Mce/MlaD"/>
</dbReference>
<evidence type="ECO:0000256" key="1">
    <source>
        <dbReference type="SAM" id="Phobius"/>
    </source>
</evidence>
<proteinExistence type="predicted"/>
<protein>
    <submittedName>
        <fullName evidence="4">Mammalian cell entry protein</fullName>
    </submittedName>
</protein>
<evidence type="ECO:0000259" key="2">
    <source>
        <dbReference type="Pfam" id="PF02470"/>
    </source>
</evidence>
<reference evidence="5" key="1">
    <citation type="submission" date="2017-09" db="EMBL/GenBank/DDBJ databases">
        <authorList>
            <person name="Zhang Y."/>
            <person name="Huang X."/>
            <person name="Liu J."/>
            <person name="Lu L."/>
            <person name="Peng K."/>
        </authorList>
    </citation>
    <scope>NUCLEOTIDE SEQUENCE [LARGE SCALE GENOMIC DNA]</scope>
    <source>
        <strain evidence="5">S-XJ-1</strain>
    </source>
</reference>
<dbReference type="NCBIfam" id="TIGR00996">
    <property type="entry name" value="Mtu_fam_mce"/>
    <property type="match status" value="1"/>
</dbReference>
<gene>
    <name evidence="4" type="ORF">CEY15_13335</name>
</gene>